<evidence type="ECO:0000313" key="3">
    <source>
        <dbReference type="Proteomes" id="UP000887566"/>
    </source>
</evidence>
<keyword evidence="3" id="KW-1185">Reference proteome</keyword>
<feature type="domain" description="CS" evidence="2">
    <location>
        <begin position="2"/>
        <end position="92"/>
    </location>
</feature>
<feature type="domain" description="SGS" evidence="1">
    <location>
        <begin position="96"/>
        <end position="186"/>
    </location>
</feature>
<dbReference type="Proteomes" id="UP000887566">
    <property type="component" value="Unplaced"/>
</dbReference>
<organism evidence="3 4">
    <name type="scientific">Plectus sambesii</name>
    <dbReference type="NCBI Taxonomy" id="2011161"/>
    <lineage>
        <taxon>Eukaryota</taxon>
        <taxon>Metazoa</taxon>
        <taxon>Ecdysozoa</taxon>
        <taxon>Nematoda</taxon>
        <taxon>Chromadorea</taxon>
        <taxon>Plectida</taxon>
        <taxon>Plectina</taxon>
        <taxon>Plectoidea</taxon>
        <taxon>Plectidae</taxon>
        <taxon>Plectus</taxon>
    </lineage>
</organism>
<dbReference type="Pfam" id="PF05002">
    <property type="entry name" value="SGS"/>
    <property type="match status" value="1"/>
</dbReference>
<protein>
    <submittedName>
        <fullName evidence="4">Suppressor of G2 allele of SKP1</fullName>
    </submittedName>
</protein>
<dbReference type="InterPro" id="IPR008978">
    <property type="entry name" value="HSP20-like_chaperone"/>
</dbReference>
<dbReference type="InterPro" id="IPR007699">
    <property type="entry name" value="SGS_dom"/>
</dbReference>
<dbReference type="InterPro" id="IPR044563">
    <property type="entry name" value="Sgt1-like"/>
</dbReference>
<name>A0A914XUC4_9BILA</name>
<evidence type="ECO:0000259" key="2">
    <source>
        <dbReference type="PROSITE" id="PS51203"/>
    </source>
</evidence>
<dbReference type="CDD" id="cd06466">
    <property type="entry name" value="p23_CS_SGT1_like"/>
    <property type="match status" value="1"/>
</dbReference>
<dbReference type="SUPFAM" id="SSF49764">
    <property type="entry name" value="HSP20-like chaperones"/>
    <property type="match status" value="1"/>
</dbReference>
<dbReference type="PROSITE" id="PS51048">
    <property type="entry name" value="SGS"/>
    <property type="match status" value="1"/>
</dbReference>
<evidence type="ECO:0000313" key="4">
    <source>
        <dbReference type="WBParaSite" id="PSAMB.scaffold96size80756.g1805.t1"/>
    </source>
</evidence>
<dbReference type="Gene3D" id="2.60.40.790">
    <property type="match status" value="1"/>
</dbReference>
<dbReference type="WBParaSite" id="PSAMB.scaffold96size80756.g1805.t1">
    <property type="protein sequence ID" value="PSAMB.scaffold96size80756.g1805.t1"/>
    <property type="gene ID" value="PSAMB.scaffold96size80756.g1805"/>
</dbReference>
<dbReference type="AlphaFoldDB" id="A0A914XUC4"/>
<dbReference type="PANTHER" id="PTHR45862">
    <property type="entry name" value="PROTEIN SGT1 HOMOLOG"/>
    <property type="match status" value="1"/>
</dbReference>
<evidence type="ECO:0000259" key="1">
    <source>
        <dbReference type="PROSITE" id="PS51048"/>
    </source>
</evidence>
<reference evidence="4" key="1">
    <citation type="submission" date="2022-11" db="UniProtKB">
        <authorList>
            <consortium name="WormBaseParasite"/>
        </authorList>
    </citation>
    <scope>IDENTIFICATION</scope>
</reference>
<sequence>MTDRVKFDWYQTESDVVVTVLRRGVTLDQCRVNFEESALTVGVQTSDDSVTELVNVQLSHPIDVKKCSYKCTPAKIEVKLRKLNEGRWETLEAKAQSELTPKEKKNWDKLEKQVIEDEEKAELEGDAAVNRLFQKIYKDADDDVRKAMVKSYSESGGTVLSTNWNEIKKEATPIKPPDGMEWKSYD</sequence>
<proteinExistence type="predicted"/>
<dbReference type="Pfam" id="PF04969">
    <property type="entry name" value="CS"/>
    <property type="match status" value="1"/>
</dbReference>
<accession>A0A914XUC4</accession>
<dbReference type="PROSITE" id="PS51203">
    <property type="entry name" value="CS"/>
    <property type="match status" value="1"/>
</dbReference>
<dbReference type="InterPro" id="IPR007052">
    <property type="entry name" value="CS_dom"/>
</dbReference>
<dbReference type="GO" id="GO:0051087">
    <property type="term" value="F:protein-folding chaperone binding"/>
    <property type="evidence" value="ECO:0007669"/>
    <property type="project" value="InterPro"/>
</dbReference>